<dbReference type="Gene3D" id="1.10.530.10">
    <property type="match status" value="1"/>
</dbReference>
<name>A0ABN4DFW0_9LACO</name>
<accession>A0ABN4DFW0</accession>
<proteinExistence type="inferred from homology"/>
<dbReference type="PANTHER" id="PTHR33308">
    <property type="entry name" value="PEPTIDOGLYCAN HYDROLASE FLGJ"/>
    <property type="match status" value="1"/>
</dbReference>
<reference evidence="5" key="2">
    <citation type="submission" date="2014-04" db="EMBL/GenBank/DDBJ databases">
        <title>Complete genome of Weissella ceti strain WS08 isolated from diseased rainbow trout in Brazil.</title>
        <authorList>
            <person name="Figueiredo H.C.P."/>
            <person name="Leal C.A.G."/>
            <person name="Pereira F.L."/>
            <person name="Soares S.C."/>
            <person name="Dorella F.A."/>
            <person name="Carvalho A.F."/>
            <person name="Pereira U.P."/>
            <person name="Azevedo V.A.C."/>
        </authorList>
    </citation>
    <scope>NUCLEOTIDE SEQUENCE [LARGE SCALE GENOMIC DNA]</scope>
    <source>
        <strain evidence="5">WS08</strain>
    </source>
</reference>
<dbReference type="InterPro" id="IPR002901">
    <property type="entry name" value="MGlyc_endo_b_GlcNAc-like_dom"/>
</dbReference>
<dbReference type="Pfam" id="PF01832">
    <property type="entry name" value="Glucosaminidase"/>
    <property type="match status" value="1"/>
</dbReference>
<dbReference type="Gene3D" id="4.10.80.30">
    <property type="entry name" value="DNA polymerase, domain 6"/>
    <property type="match status" value="1"/>
</dbReference>
<evidence type="ECO:0000313" key="4">
    <source>
        <dbReference type="EMBL" id="AIG65195.1"/>
    </source>
</evidence>
<evidence type="ECO:0000256" key="1">
    <source>
        <dbReference type="ARBA" id="ARBA00010266"/>
    </source>
</evidence>
<evidence type="ECO:0000313" key="5">
    <source>
        <dbReference type="Proteomes" id="UP000028491"/>
    </source>
</evidence>
<evidence type="ECO:0000256" key="2">
    <source>
        <dbReference type="ARBA" id="ARBA00022801"/>
    </source>
</evidence>
<dbReference type="EMBL" id="CP007588">
    <property type="protein sequence ID" value="AIG65195.1"/>
    <property type="molecule type" value="Genomic_DNA"/>
</dbReference>
<organism evidence="4 5">
    <name type="scientific">Weissella tructae</name>
    <dbReference type="NCBI Taxonomy" id="887702"/>
    <lineage>
        <taxon>Bacteria</taxon>
        <taxon>Bacillati</taxon>
        <taxon>Bacillota</taxon>
        <taxon>Bacilli</taxon>
        <taxon>Lactobacillales</taxon>
        <taxon>Lactobacillaceae</taxon>
        <taxon>Weissella</taxon>
    </lineage>
</organism>
<keyword evidence="2" id="KW-0378">Hydrolase</keyword>
<dbReference type="SMART" id="SM00047">
    <property type="entry name" value="LYZ2"/>
    <property type="match status" value="1"/>
</dbReference>
<dbReference type="InterPro" id="IPR051056">
    <property type="entry name" value="Glycosyl_Hydrolase_73"/>
</dbReference>
<gene>
    <name evidence="4" type="ORF">WS08_0256</name>
</gene>
<evidence type="ECO:0000259" key="3">
    <source>
        <dbReference type="SMART" id="SM00047"/>
    </source>
</evidence>
<protein>
    <submittedName>
        <fullName evidence="4">LytG_3 protein</fullName>
    </submittedName>
</protein>
<sequence>MSYNKRRKKQTSALRALLFFVILMIGLMIAGGVWGIQSLSKVSTQKSPQEEQRYEFLSAIGPGAKRIQAVYDVPASIIMAQAALESDFGNSELGAKHHNLFGVKASPGMEQVTLTTKEFVDGEWITIHANFREYPDWTASMIDHAQLIRRGTTDQPDRYAQVNTSGTYKDAANGLVSGGYATDPKYADKLIAVIETYDLETYDK</sequence>
<dbReference type="PANTHER" id="PTHR33308:SF9">
    <property type="entry name" value="PEPTIDOGLYCAN HYDROLASE FLGJ"/>
    <property type="match status" value="1"/>
</dbReference>
<reference evidence="4 5" key="1">
    <citation type="journal article" date="2014" name="Genome Announc.">
        <title>Whole-Genome Sequence of Weissella ceti Strain WS08, Isolated from Diseased Rainbow Trout in Brazil.</title>
        <authorList>
            <person name="Figueiredo H.C."/>
            <person name="Leal G."/>
            <person name="Pereira F.L."/>
            <person name="Soares S.C."/>
            <person name="Dorella F.A."/>
            <person name="Carvalho A.F."/>
            <person name="Pereira U.P."/>
            <person name="Azevedo V.A."/>
        </authorList>
    </citation>
    <scope>NUCLEOTIDE SEQUENCE [LARGE SCALE GENOMIC DNA]</scope>
    <source>
        <strain evidence="4 5">WS08</strain>
    </source>
</reference>
<dbReference type="Proteomes" id="UP000028491">
    <property type="component" value="Chromosome"/>
</dbReference>
<comment type="similarity">
    <text evidence="1">Belongs to the glycosyl hydrolase 73 family.</text>
</comment>
<keyword evidence="5" id="KW-1185">Reference proteome</keyword>
<feature type="domain" description="Mannosyl-glycoprotein endo-beta-N-acetylglucosamidase-like" evidence="3">
    <location>
        <begin position="41"/>
        <end position="203"/>
    </location>
</feature>